<keyword evidence="4" id="KW-0233">DNA recombination</keyword>
<feature type="domain" description="Tyr recombinase" evidence="5">
    <location>
        <begin position="172"/>
        <end position="428"/>
    </location>
</feature>
<organism evidence="6 7">
    <name type="scientific">Sinorhizobium saheli</name>
    <dbReference type="NCBI Taxonomy" id="36856"/>
    <lineage>
        <taxon>Bacteria</taxon>
        <taxon>Pseudomonadati</taxon>
        <taxon>Pseudomonadota</taxon>
        <taxon>Alphaproteobacteria</taxon>
        <taxon>Hyphomicrobiales</taxon>
        <taxon>Rhizobiaceae</taxon>
        <taxon>Sinorhizobium/Ensifer group</taxon>
        <taxon>Sinorhizobium</taxon>
    </lineage>
</organism>
<dbReference type="PANTHER" id="PTHR30349">
    <property type="entry name" value="PHAGE INTEGRASE-RELATED"/>
    <property type="match status" value="1"/>
</dbReference>
<dbReference type="InterPro" id="IPR002104">
    <property type="entry name" value="Integrase_catalytic"/>
</dbReference>
<dbReference type="PANTHER" id="PTHR30349:SF41">
    <property type="entry name" value="INTEGRASE_RECOMBINASE PROTEIN MJ0367-RELATED"/>
    <property type="match status" value="1"/>
</dbReference>
<reference evidence="6 7" key="1">
    <citation type="submission" date="2015-11" db="EMBL/GenBank/DDBJ databases">
        <title>Ensifer anhuiense sp. nov., an effective nitrogen fixation bacterium with Glycine soja.</title>
        <authorList>
            <person name="Yan H."/>
            <person name="Chen W."/>
        </authorList>
    </citation>
    <scope>NUCLEOTIDE SEQUENCE [LARGE SCALE GENOMIC DNA]</scope>
    <source>
        <strain evidence="6 7">LMG 7837</strain>
    </source>
</reference>
<sequence>MTVDRAADWVPYKHAEVRHRVQPGVKILLDDDLNPITTMNEFTLSHADKARRMGKSWKKTENSYTEDLHQYKTYLIAIGIEECDVTLPVIEGFASCFAQGVSVRTRQGFAPSTIYRRFGTAIRYHRYRIKKGLPSAVSEGELSSSGGYINGFLAKDPNSPYAALPKDSGATDKIHPIQDTDRKRIFDHLGPSADSEAAYPRRDRLAAETSLVTGMRIDEICSLTVLQILNLARQVDPQRPSKLIPLLITKTKGLRPGMVYLPSHLVEQLLKYIETERRQAIDRATILRYPCGSRHNCEALFVNGVTANRRDVGNALKPDTLSRVFSSACIAVGVTRTAMLYVLDAEGRPILGPSGEYAYEFGKQAAHTFHDLRHTFAVTLYLDCARVGQDEPWNKVSKRLRHTNVLTTVNEYLSWVDTNEEFLSDAFMKVLEDIDQVARVED</sequence>
<dbReference type="Gene3D" id="1.10.443.10">
    <property type="entry name" value="Intergrase catalytic core"/>
    <property type="match status" value="1"/>
</dbReference>
<accession>A0A178XTZ8</accession>
<dbReference type="GO" id="GO:0015074">
    <property type="term" value="P:DNA integration"/>
    <property type="evidence" value="ECO:0007669"/>
    <property type="project" value="UniProtKB-KW"/>
</dbReference>
<dbReference type="PROSITE" id="PS51898">
    <property type="entry name" value="TYR_RECOMBINASE"/>
    <property type="match status" value="1"/>
</dbReference>
<proteinExistence type="inferred from homology"/>
<keyword evidence="2" id="KW-0229">DNA integration</keyword>
<dbReference type="Proteomes" id="UP000078507">
    <property type="component" value="Unassembled WGS sequence"/>
</dbReference>
<evidence type="ECO:0000256" key="3">
    <source>
        <dbReference type="ARBA" id="ARBA00023125"/>
    </source>
</evidence>
<dbReference type="CDD" id="cd00397">
    <property type="entry name" value="DNA_BRE_C"/>
    <property type="match status" value="1"/>
</dbReference>
<evidence type="ECO:0000259" key="5">
    <source>
        <dbReference type="PROSITE" id="PS51898"/>
    </source>
</evidence>
<dbReference type="InterPro" id="IPR011010">
    <property type="entry name" value="DNA_brk_join_enz"/>
</dbReference>
<protein>
    <recommendedName>
        <fullName evidence="5">Tyr recombinase domain-containing protein</fullName>
    </recommendedName>
</protein>
<keyword evidence="3" id="KW-0238">DNA-binding</keyword>
<evidence type="ECO:0000256" key="1">
    <source>
        <dbReference type="ARBA" id="ARBA00008857"/>
    </source>
</evidence>
<dbReference type="GO" id="GO:0006310">
    <property type="term" value="P:DNA recombination"/>
    <property type="evidence" value="ECO:0007669"/>
    <property type="project" value="UniProtKB-KW"/>
</dbReference>
<evidence type="ECO:0000313" key="6">
    <source>
        <dbReference type="EMBL" id="OAP38769.1"/>
    </source>
</evidence>
<dbReference type="STRING" id="36856.ATB98_05260"/>
<keyword evidence="7" id="KW-1185">Reference proteome</keyword>
<dbReference type="InterPro" id="IPR013762">
    <property type="entry name" value="Integrase-like_cat_sf"/>
</dbReference>
<name>A0A178XTZ8_SINSA</name>
<comment type="caution">
    <text evidence="6">The sequence shown here is derived from an EMBL/GenBank/DDBJ whole genome shotgun (WGS) entry which is preliminary data.</text>
</comment>
<dbReference type="InterPro" id="IPR050090">
    <property type="entry name" value="Tyrosine_recombinase_XerCD"/>
</dbReference>
<evidence type="ECO:0000313" key="7">
    <source>
        <dbReference type="Proteomes" id="UP000078507"/>
    </source>
</evidence>
<evidence type="ECO:0000256" key="4">
    <source>
        <dbReference type="ARBA" id="ARBA00023172"/>
    </source>
</evidence>
<evidence type="ECO:0000256" key="2">
    <source>
        <dbReference type="ARBA" id="ARBA00022908"/>
    </source>
</evidence>
<dbReference type="EMBL" id="LNQB01000093">
    <property type="protein sequence ID" value="OAP38769.1"/>
    <property type="molecule type" value="Genomic_DNA"/>
</dbReference>
<dbReference type="GO" id="GO:0003677">
    <property type="term" value="F:DNA binding"/>
    <property type="evidence" value="ECO:0007669"/>
    <property type="project" value="UniProtKB-KW"/>
</dbReference>
<gene>
    <name evidence="6" type="ORF">ATB98_05260</name>
</gene>
<dbReference type="SUPFAM" id="SSF56349">
    <property type="entry name" value="DNA breaking-rejoining enzymes"/>
    <property type="match status" value="1"/>
</dbReference>
<dbReference type="AlphaFoldDB" id="A0A178XTZ8"/>
<comment type="similarity">
    <text evidence="1">Belongs to the 'phage' integrase family.</text>
</comment>
<dbReference type="RefSeq" id="WP_066878174.1">
    <property type="nucleotide sequence ID" value="NZ_LNQB01000093.1"/>
</dbReference>